<dbReference type="Proteomes" id="UP000241964">
    <property type="component" value="Unassembled WGS sequence"/>
</dbReference>
<dbReference type="AlphaFoldDB" id="A0A2P8G1L3"/>
<proteinExistence type="predicted"/>
<name>A0A2P8G1L3_9BACT</name>
<dbReference type="OrthoDB" id="965539at2"/>
<comment type="caution">
    <text evidence="1">The sequence shown here is derived from an EMBL/GenBank/DDBJ whole genome shotgun (WGS) entry which is preliminary data.</text>
</comment>
<protein>
    <submittedName>
        <fullName evidence="1">Uncharacterized protein</fullName>
    </submittedName>
</protein>
<accession>A0A2P8G1L3</accession>
<keyword evidence="2" id="KW-1185">Reference proteome</keyword>
<sequence>MMLFIHQLTNRKPLSVLISLLVTLVAVSCAPKYNPTPAPDRLLPQIQTNPASFSTSGDRVENFSLSFTSLGNVPIEEYGIVYAFLPDTTGVNLVIGGAYPTAKFKNAPRIGINTETFNVDFPAGMHALSYRAYAKVVGGEVRYATNRLNKTY</sequence>
<evidence type="ECO:0000313" key="1">
    <source>
        <dbReference type="EMBL" id="PSL27847.1"/>
    </source>
</evidence>
<evidence type="ECO:0000313" key="2">
    <source>
        <dbReference type="Proteomes" id="UP000241964"/>
    </source>
</evidence>
<reference evidence="1 2" key="1">
    <citation type="submission" date="2018-03" db="EMBL/GenBank/DDBJ databases">
        <title>Genomic Encyclopedia of Archaeal and Bacterial Type Strains, Phase II (KMG-II): from individual species to whole genera.</title>
        <authorList>
            <person name="Goeker M."/>
        </authorList>
    </citation>
    <scope>NUCLEOTIDE SEQUENCE [LARGE SCALE GENOMIC DNA]</scope>
    <source>
        <strain evidence="1 2">DSM 29057</strain>
    </source>
</reference>
<organism evidence="1 2">
    <name type="scientific">Dyadobacter jiangsuensis</name>
    <dbReference type="NCBI Taxonomy" id="1591085"/>
    <lineage>
        <taxon>Bacteria</taxon>
        <taxon>Pseudomonadati</taxon>
        <taxon>Bacteroidota</taxon>
        <taxon>Cytophagia</taxon>
        <taxon>Cytophagales</taxon>
        <taxon>Spirosomataceae</taxon>
        <taxon>Dyadobacter</taxon>
    </lineage>
</organism>
<dbReference type="RefSeq" id="WP_146151556.1">
    <property type="nucleotide sequence ID" value="NZ_PYAS01000007.1"/>
</dbReference>
<gene>
    <name evidence="1" type="ORF">CLV60_107112</name>
</gene>
<dbReference type="EMBL" id="PYAS01000007">
    <property type="protein sequence ID" value="PSL27847.1"/>
    <property type="molecule type" value="Genomic_DNA"/>
</dbReference>